<protein>
    <submittedName>
        <fullName evidence="3">Stage II sporulation protein P</fullName>
    </submittedName>
</protein>
<evidence type="ECO:0000313" key="3">
    <source>
        <dbReference type="EMBL" id="KIL77508.1"/>
    </source>
</evidence>
<reference evidence="3 4" key="1">
    <citation type="submission" date="2015-01" db="EMBL/GenBank/DDBJ databases">
        <title>Genome Assembly of Bacillus badius MTCC 1458.</title>
        <authorList>
            <person name="Verma A."/>
            <person name="Khatri I."/>
            <person name="Mual P."/>
            <person name="Subramanian S."/>
            <person name="Krishnamurthi S."/>
        </authorList>
    </citation>
    <scope>NUCLEOTIDE SEQUENCE [LARGE SCALE GENOMIC DNA]</scope>
    <source>
        <strain evidence="3 4">MTCC 1458</strain>
    </source>
</reference>
<feature type="transmembrane region" description="Helical" evidence="2">
    <location>
        <begin position="12"/>
        <end position="32"/>
    </location>
</feature>
<dbReference type="EMBL" id="JXLP01000014">
    <property type="protein sequence ID" value="KIL77508.1"/>
    <property type="molecule type" value="Genomic_DNA"/>
</dbReference>
<feature type="region of interest" description="Disordered" evidence="1">
    <location>
        <begin position="124"/>
        <end position="159"/>
    </location>
</feature>
<sequence>MTNRDDNASNFSLLVVSLLFLICAFILAASIFSRERQAVYEYLQKNVETVSPPILMTMLAAELPAFSSNHVKKNPSSIISLGFELATNINIGDVRSLVGNELPGFEIYKDEILVTGKGTNFATLPIESAPPLEDTLNTTDTAKDPPTEPDPDRGKVNPPKRKSFYIYHTHSWESYLPLLGLEGNPDADKAVDSKMNVTAVGEMLGKELENLGLGVTVDKTNMGEELKRKGWKTTRSYKVSRTFVQAAMAENGDLQYFIDLHRDSLRKKNTTVSINNKSYAKVVFVVGKNNPNFNENLSLAKAIHNILQQQYPHLSRGIIGKSGKGVDGVYNQDLSQRSILIEIGGVDNNMDELRNTTKALAYAINEYYRKAKRVGGEGE</sequence>
<evidence type="ECO:0000256" key="1">
    <source>
        <dbReference type="SAM" id="MobiDB-lite"/>
    </source>
</evidence>
<dbReference type="NCBIfam" id="TIGR02867">
    <property type="entry name" value="spore_II_P"/>
    <property type="match status" value="1"/>
</dbReference>
<organism evidence="3 4">
    <name type="scientific">Bacillus badius</name>
    <dbReference type="NCBI Taxonomy" id="1455"/>
    <lineage>
        <taxon>Bacteria</taxon>
        <taxon>Bacillati</taxon>
        <taxon>Bacillota</taxon>
        <taxon>Bacilli</taxon>
        <taxon>Bacillales</taxon>
        <taxon>Bacillaceae</taxon>
        <taxon>Pseudobacillus</taxon>
    </lineage>
</organism>
<gene>
    <name evidence="3" type="ORF">SD77_1494</name>
</gene>
<dbReference type="Proteomes" id="UP000031982">
    <property type="component" value="Unassembled WGS sequence"/>
</dbReference>
<dbReference type="SUPFAM" id="SSF53187">
    <property type="entry name" value="Zn-dependent exopeptidases"/>
    <property type="match status" value="1"/>
</dbReference>
<comment type="caution">
    <text evidence="3">The sequence shown here is derived from an EMBL/GenBank/DDBJ whole genome shotgun (WGS) entry which is preliminary data.</text>
</comment>
<accession>A0ABR5ATM3</accession>
<dbReference type="Gene3D" id="3.40.630.40">
    <property type="entry name" value="Zn-dependent exopeptidases"/>
    <property type="match status" value="1"/>
</dbReference>
<dbReference type="Pfam" id="PF07454">
    <property type="entry name" value="SpoIIP"/>
    <property type="match status" value="1"/>
</dbReference>
<evidence type="ECO:0000256" key="2">
    <source>
        <dbReference type="SAM" id="Phobius"/>
    </source>
</evidence>
<dbReference type="InterPro" id="IPR010897">
    <property type="entry name" value="Spore_II_P"/>
</dbReference>
<feature type="compositionally biased region" description="Basic and acidic residues" evidence="1">
    <location>
        <begin position="141"/>
        <end position="155"/>
    </location>
</feature>
<name>A0ABR5ATM3_BACBA</name>
<dbReference type="GeneID" id="92778839"/>
<dbReference type="RefSeq" id="WP_041098872.1">
    <property type="nucleotide sequence ID" value="NZ_BSSZ01000008.1"/>
</dbReference>
<keyword evidence="2" id="KW-1133">Transmembrane helix</keyword>
<evidence type="ECO:0000313" key="4">
    <source>
        <dbReference type="Proteomes" id="UP000031982"/>
    </source>
</evidence>
<keyword evidence="2" id="KW-0472">Membrane</keyword>
<proteinExistence type="predicted"/>
<keyword evidence="2" id="KW-0812">Transmembrane</keyword>
<keyword evidence="4" id="KW-1185">Reference proteome</keyword>